<evidence type="ECO:0000313" key="2">
    <source>
        <dbReference type="EMBL" id="SHG22318.1"/>
    </source>
</evidence>
<gene>
    <name evidence="2" type="ORF">SAMN05444169_1226</name>
</gene>
<feature type="chain" id="PRO_5012702793" description="Lysozyme inhibitor LprI N-terminal domain-containing protein" evidence="1">
    <location>
        <begin position="22"/>
        <end position="372"/>
    </location>
</feature>
<organism evidence="2 3">
    <name type="scientific">Bradyrhizobium erythrophlei</name>
    <dbReference type="NCBI Taxonomy" id="1437360"/>
    <lineage>
        <taxon>Bacteria</taxon>
        <taxon>Pseudomonadati</taxon>
        <taxon>Pseudomonadota</taxon>
        <taxon>Alphaproteobacteria</taxon>
        <taxon>Hyphomicrobiales</taxon>
        <taxon>Nitrobacteraceae</taxon>
        <taxon>Bradyrhizobium</taxon>
    </lineage>
</organism>
<evidence type="ECO:0000256" key="1">
    <source>
        <dbReference type="SAM" id="SignalP"/>
    </source>
</evidence>
<keyword evidence="1" id="KW-0732">Signal</keyword>
<name>A0A1M5I216_9BRAD</name>
<protein>
    <recommendedName>
        <fullName evidence="4">Lysozyme inhibitor LprI N-terminal domain-containing protein</fullName>
    </recommendedName>
</protein>
<proteinExistence type="predicted"/>
<evidence type="ECO:0008006" key="4">
    <source>
        <dbReference type="Google" id="ProtNLM"/>
    </source>
</evidence>
<dbReference type="EMBL" id="LT670818">
    <property type="protein sequence ID" value="SHG22318.1"/>
    <property type="molecule type" value="Genomic_DNA"/>
</dbReference>
<dbReference type="Gene3D" id="1.20.1270.180">
    <property type="match status" value="1"/>
</dbReference>
<feature type="signal peptide" evidence="1">
    <location>
        <begin position="1"/>
        <end position="21"/>
    </location>
</feature>
<reference evidence="2 3" key="1">
    <citation type="submission" date="2016-11" db="EMBL/GenBank/DDBJ databases">
        <authorList>
            <person name="Jaros S."/>
            <person name="Januszkiewicz K."/>
            <person name="Wedrychowicz H."/>
        </authorList>
    </citation>
    <scope>NUCLEOTIDE SEQUENCE [LARGE SCALE GENOMIC DNA]</scope>
    <source>
        <strain evidence="2 3">GAS242</strain>
    </source>
</reference>
<sequence>MRGMVLAVVAILIGLAHPAAADDPPASGRSIREALPLFGANHCEVLRNLTEQLFCGDSDLNAVAVKLTAAIQDRLNRLANRRLAIAENAEWVRERNSSCGTFGRQSLAYQDVGPVKACLLKETEERIEILSDPNFDCLAANTTAGTLICDDPSLALARTELNNLAVGLIAKMKEDDAREAFAEYERWSRERDRQCNLVGKDNVPLEELSSSANCLADYISRKTAEIEAARGDPKKVFGRPLASRLPDADAVDLCIAQIHAANACENFLTVSRVLEIDSEVAEQSALVTAEIEMVVLSPFSVCSSVASGCTGTCWDPKSGRPKEPPGSRDSWSVSSRMRIEKAFTFQKTDSGSWRCDTRSLQPVASGVAVGGP</sequence>
<dbReference type="OrthoDB" id="7950358at2"/>
<accession>A0A1M5I216</accession>
<evidence type="ECO:0000313" key="3">
    <source>
        <dbReference type="Proteomes" id="UP000190675"/>
    </source>
</evidence>
<dbReference type="AlphaFoldDB" id="A0A1M5I216"/>
<dbReference type="Proteomes" id="UP000190675">
    <property type="component" value="Chromosome I"/>
</dbReference>